<name>A0AA89BSS6_PINIB</name>
<dbReference type="Gene3D" id="3.30.2350.10">
    <property type="entry name" value="Pseudouridine synthase"/>
    <property type="match status" value="1"/>
</dbReference>
<feature type="compositionally biased region" description="Basic and acidic residues" evidence="2">
    <location>
        <begin position="448"/>
        <end position="462"/>
    </location>
</feature>
<sequence>MSSQDCVMTKNVSDEEDKTKINDGATLSKRARKTIKRVRNKKAQQKERYKEMKRQNKPTCRNSNPGFMDFSETEYYFENGLRKVYPYYYEFSCYAKGRWQGRTVLNVFESEFLQQTDEYYKNGIAAGQLQVNGRSVSTDYVLKNKDIMTHKTHRHENPVIGSPLEIICENEDVIVVNKPASIPVHPCGRYRYNSIYFILGKEHGLRNLRTAYRLDRMTSGVLILAKNAKTARKLLDDVSSRHVRKEYVCRVVGEFPEEEVVVDQPIGILSNKIGVHRVSPDGKPSKTTFIRLNYNGKSSVVKCIPHTGRTHQIRVHLQYLGHPIVNDHIYNSEAFGPNKGKGGDFEIPEDKLFEKIRSEHNIGLWVAEEDYADFHKRIAELKELKRSKSLSNDTFIVQNSAEMCDEEKIASQDRTEIVEPVSEGSENTECQDKTEDVASCTCDPTPEEEPKLKKQKVEEKDLAASGSTKSEEEMDSANVTTNSYESSVECSNTVTNKMPGFEWNNWFPDENCSDCRKRFIEPVPKFLIMYLHALKYKGSDWEYEAPMPDWARDDWVEPGD</sequence>
<reference evidence="4" key="1">
    <citation type="submission" date="2019-08" db="EMBL/GenBank/DDBJ databases">
        <title>The improved chromosome-level genome for the pearl oyster Pinctada fucata martensii using PacBio sequencing and Hi-C.</title>
        <authorList>
            <person name="Zheng Z."/>
        </authorList>
    </citation>
    <scope>NUCLEOTIDE SEQUENCE</scope>
    <source>
        <strain evidence="4">ZZ-2019</strain>
        <tissue evidence="4">Adductor muscle</tissue>
    </source>
</reference>
<evidence type="ECO:0000256" key="1">
    <source>
        <dbReference type="PIRSR" id="PIRSR606225-1"/>
    </source>
</evidence>
<dbReference type="PANTHER" id="PTHR21600">
    <property type="entry name" value="MITOCHONDRIAL RNA PSEUDOURIDINE SYNTHASE"/>
    <property type="match status" value="1"/>
</dbReference>
<comment type="caution">
    <text evidence="4">The sequence shown here is derived from an EMBL/GenBank/DDBJ whole genome shotgun (WGS) entry which is preliminary data.</text>
</comment>
<organism evidence="4 5">
    <name type="scientific">Pinctada imbricata</name>
    <name type="common">Atlantic pearl-oyster</name>
    <name type="synonym">Pinctada martensii</name>
    <dbReference type="NCBI Taxonomy" id="66713"/>
    <lineage>
        <taxon>Eukaryota</taxon>
        <taxon>Metazoa</taxon>
        <taxon>Spiralia</taxon>
        <taxon>Lophotrochozoa</taxon>
        <taxon>Mollusca</taxon>
        <taxon>Bivalvia</taxon>
        <taxon>Autobranchia</taxon>
        <taxon>Pteriomorphia</taxon>
        <taxon>Pterioida</taxon>
        <taxon>Pterioidea</taxon>
        <taxon>Pteriidae</taxon>
        <taxon>Pinctada</taxon>
    </lineage>
</organism>
<evidence type="ECO:0000313" key="5">
    <source>
        <dbReference type="Proteomes" id="UP001186944"/>
    </source>
</evidence>
<gene>
    <name evidence="4" type="ORF">FSP39_013580</name>
</gene>
<accession>A0AA89BSS6</accession>
<dbReference type="InterPro" id="IPR006225">
    <property type="entry name" value="PsdUridine_synth_RluC/D"/>
</dbReference>
<feature type="active site" evidence="1">
    <location>
        <position position="215"/>
    </location>
</feature>
<dbReference type="GO" id="GO:0003723">
    <property type="term" value="F:RNA binding"/>
    <property type="evidence" value="ECO:0007669"/>
    <property type="project" value="InterPro"/>
</dbReference>
<protein>
    <recommendedName>
        <fullName evidence="3">Pseudouridine synthase RsuA/RluA-like domain-containing protein</fullName>
    </recommendedName>
</protein>
<dbReference type="EMBL" id="VSWD01000012">
    <property type="protein sequence ID" value="KAK3086101.1"/>
    <property type="molecule type" value="Genomic_DNA"/>
</dbReference>
<keyword evidence="5" id="KW-1185">Reference proteome</keyword>
<dbReference type="Proteomes" id="UP001186944">
    <property type="component" value="Unassembled WGS sequence"/>
</dbReference>
<dbReference type="NCBIfam" id="TIGR00005">
    <property type="entry name" value="rluA_subfam"/>
    <property type="match status" value="1"/>
</dbReference>
<evidence type="ECO:0000259" key="3">
    <source>
        <dbReference type="Pfam" id="PF00849"/>
    </source>
</evidence>
<feature type="region of interest" description="Disordered" evidence="2">
    <location>
        <begin position="420"/>
        <end position="481"/>
    </location>
</feature>
<dbReference type="GO" id="GO:0000455">
    <property type="term" value="P:enzyme-directed rRNA pseudouridine synthesis"/>
    <property type="evidence" value="ECO:0007669"/>
    <property type="project" value="TreeGrafter"/>
</dbReference>
<feature type="region of interest" description="Disordered" evidence="2">
    <location>
        <begin position="1"/>
        <end position="64"/>
    </location>
</feature>
<feature type="domain" description="Pseudouridine synthase RsuA/RluA-like" evidence="3">
    <location>
        <begin position="172"/>
        <end position="318"/>
    </location>
</feature>
<dbReference type="CDD" id="cd02557">
    <property type="entry name" value="PseudoU_synth_ScRIB2"/>
    <property type="match status" value="1"/>
</dbReference>
<evidence type="ECO:0000313" key="4">
    <source>
        <dbReference type="EMBL" id="KAK3086101.1"/>
    </source>
</evidence>
<dbReference type="PROSITE" id="PS01129">
    <property type="entry name" value="PSI_RLU"/>
    <property type="match status" value="1"/>
</dbReference>
<evidence type="ECO:0000256" key="2">
    <source>
        <dbReference type="SAM" id="MobiDB-lite"/>
    </source>
</evidence>
<proteinExistence type="predicted"/>
<dbReference type="AlphaFoldDB" id="A0AA89BSS6"/>
<dbReference type="InterPro" id="IPR020103">
    <property type="entry name" value="PsdUridine_synth_cat_dom_sf"/>
</dbReference>
<dbReference type="SUPFAM" id="SSF55120">
    <property type="entry name" value="Pseudouridine synthase"/>
    <property type="match status" value="1"/>
</dbReference>
<feature type="compositionally biased region" description="Basic and acidic residues" evidence="2">
    <location>
        <begin position="44"/>
        <end position="54"/>
    </location>
</feature>
<dbReference type="InterPro" id="IPR050188">
    <property type="entry name" value="RluA_PseudoU_synthase"/>
</dbReference>
<dbReference type="InterPro" id="IPR006145">
    <property type="entry name" value="PsdUridine_synth_RsuA/RluA"/>
</dbReference>
<feature type="compositionally biased region" description="Basic residues" evidence="2">
    <location>
        <begin position="29"/>
        <end position="43"/>
    </location>
</feature>
<dbReference type="InterPro" id="IPR006224">
    <property type="entry name" value="PsdUridine_synth_RluA-like_CS"/>
</dbReference>
<dbReference type="Pfam" id="PF00849">
    <property type="entry name" value="PseudoU_synth_2"/>
    <property type="match status" value="1"/>
</dbReference>
<dbReference type="PANTHER" id="PTHR21600:SF40">
    <property type="entry name" value="PSEUDOURIDYLATE SYNTHASE RPUSD2"/>
    <property type="match status" value="1"/>
</dbReference>
<dbReference type="GO" id="GO:0009982">
    <property type="term" value="F:pseudouridine synthase activity"/>
    <property type="evidence" value="ECO:0007669"/>
    <property type="project" value="InterPro"/>
</dbReference>